<comment type="similarity">
    <text evidence="2">Belongs to the GTP cyclohydrolase IV family.</text>
</comment>
<sequence length="266" mass="30901">MVDTQSAFDDRNIPIDKVGIKGLTYPVTVLDKRHRIQHTVATVNMFANLPHHFRGTHMSRFVEVFQAHYKNIQMKGFLSMLEDVRKALDAEAAFVDLSFPYFIEKEAPVSRQKSLLEYRCSYIGELNGEHRSFFVGIEVPINTVCPCSKEISRFGAHNQRGMVRLTVQLGPFFWIEDMIEEIEASASAGIYTLLKREDEKFITEHGYEHPRFVEDVAREVVLRVERFAAFPWFRVEVENMESIHNHNAYACIERGKRERSVWNSIV</sequence>
<dbReference type="AlphaFoldDB" id="G0GCZ8"/>
<dbReference type="Pfam" id="PF02649">
    <property type="entry name" value="GCHY-1"/>
    <property type="match status" value="1"/>
</dbReference>
<organism evidence="3 4">
    <name type="scientific">Winmispira thermophila (strain ATCC 700085 / DSM 6578 / Z-1203)</name>
    <name type="common">Spirochaeta thermophila</name>
    <dbReference type="NCBI Taxonomy" id="869211"/>
    <lineage>
        <taxon>Bacteria</taxon>
        <taxon>Pseudomonadati</taxon>
        <taxon>Spirochaetota</taxon>
        <taxon>Spirochaetia</taxon>
        <taxon>Winmispirales</taxon>
        <taxon>Winmispiraceae</taxon>
        <taxon>Winmispira</taxon>
    </lineage>
</organism>
<feature type="site" description="May be catalytically important" evidence="2">
    <location>
        <position position="145"/>
    </location>
</feature>
<comment type="function">
    <text evidence="2">Converts GTP to 7,8-dihydroneopterin triphosphate.</text>
</comment>
<dbReference type="RefSeq" id="WP_014624647.1">
    <property type="nucleotide sequence ID" value="NC_017583.1"/>
</dbReference>
<evidence type="ECO:0000313" key="3">
    <source>
        <dbReference type="EMBL" id="AEJ61290.1"/>
    </source>
</evidence>
<accession>G0GCZ8</accession>
<dbReference type="KEGG" id="stq:Spith_1018"/>
<protein>
    <recommendedName>
        <fullName evidence="2">GTP cyclohydrolase FolE2</fullName>
        <ecNumber evidence="2">3.5.4.16</ecNumber>
    </recommendedName>
</protein>
<dbReference type="STRING" id="869211.Spith_1018"/>
<dbReference type="PANTHER" id="PTHR36445:SF1">
    <property type="entry name" value="GTP CYCLOHYDROLASE MPTA"/>
    <property type="match status" value="1"/>
</dbReference>
<dbReference type="UniPathway" id="UPA00848">
    <property type="reaction ID" value="UER00151"/>
</dbReference>
<dbReference type="EMBL" id="CP002903">
    <property type="protein sequence ID" value="AEJ61290.1"/>
    <property type="molecule type" value="Genomic_DNA"/>
</dbReference>
<dbReference type="GO" id="GO:0003934">
    <property type="term" value="F:GTP cyclohydrolase I activity"/>
    <property type="evidence" value="ECO:0007669"/>
    <property type="project" value="UniProtKB-UniRule"/>
</dbReference>
<dbReference type="GO" id="GO:0046654">
    <property type="term" value="P:tetrahydrofolate biosynthetic process"/>
    <property type="evidence" value="ECO:0007669"/>
    <property type="project" value="UniProtKB-UniRule"/>
</dbReference>
<evidence type="ECO:0000313" key="4">
    <source>
        <dbReference type="Proteomes" id="UP000007254"/>
    </source>
</evidence>
<dbReference type="NCBIfam" id="NF010200">
    <property type="entry name" value="PRK13674.1-1"/>
    <property type="match status" value="1"/>
</dbReference>
<dbReference type="PANTHER" id="PTHR36445">
    <property type="entry name" value="GTP CYCLOHYDROLASE MPTA"/>
    <property type="match status" value="1"/>
</dbReference>
<dbReference type="Gene3D" id="3.10.270.10">
    <property type="entry name" value="Urate Oxidase"/>
    <property type="match status" value="1"/>
</dbReference>
<comment type="pathway">
    <text evidence="2">Cofactor biosynthesis; 7,8-dihydroneopterin triphosphate biosynthesis; 7,8-dihydroneopterin triphosphate from GTP: step 1/1.</text>
</comment>
<dbReference type="Proteomes" id="UP000007254">
    <property type="component" value="Chromosome"/>
</dbReference>
<keyword evidence="4" id="KW-1185">Reference proteome</keyword>
<dbReference type="EC" id="3.5.4.16" evidence="2"/>
<dbReference type="HOGENOM" id="CLU_062816_1_1_12"/>
<comment type="catalytic activity">
    <reaction evidence="2">
        <text>GTP + H2O = 7,8-dihydroneopterin 3'-triphosphate + formate + H(+)</text>
        <dbReference type="Rhea" id="RHEA:17473"/>
        <dbReference type="ChEBI" id="CHEBI:15377"/>
        <dbReference type="ChEBI" id="CHEBI:15378"/>
        <dbReference type="ChEBI" id="CHEBI:15740"/>
        <dbReference type="ChEBI" id="CHEBI:37565"/>
        <dbReference type="ChEBI" id="CHEBI:58462"/>
        <dbReference type="EC" id="3.5.4.16"/>
    </reaction>
</comment>
<dbReference type="InterPro" id="IPR003801">
    <property type="entry name" value="GTP_cyclohydrolase_FolE2/MptA"/>
</dbReference>
<evidence type="ECO:0000256" key="2">
    <source>
        <dbReference type="HAMAP-Rule" id="MF_01527"/>
    </source>
</evidence>
<dbReference type="InterPro" id="IPR022838">
    <property type="entry name" value="GTP_cyclohydrolase_FolE2"/>
</dbReference>
<reference evidence="3 4" key="1">
    <citation type="submission" date="2011-06" db="EMBL/GenBank/DDBJ databases">
        <title>The complete genome of Spirochaeta thermophila DSM 6578.</title>
        <authorList>
            <consortium name="US DOE Joint Genome Institute (JGI-PGF)"/>
            <person name="Lucas S."/>
            <person name="Lapidus A."/>
            <person name="Bruce D."/>
            <person name="Goodwin L."/>
            <person name="Pitluck S."/>
            <person name="Peters L."/>
            <person name="Kyrpides N."/>
            <person name="Mavromatis K."/>
            <person name="Ivanova N."/>
            <person name="Mikailova N."/>
            <person name="Pagani I."/>
            <person name="Chertkov O."/>
            <person name="Detter J.C."/>
            <person name="Tapia R."/>
            <person name="Han C."/>
            <person name="Land M."/>
            <person name="Hauser L."/>
            <person name="Markowitz V."/>
            <person name="Cheng J.-F."/>
            <person name="Hugenholtz P."/>
            <person name="Woyke T."/>
            <person name="Wu D."/>
            <person name="Spring S."/>
            <person name="Merkhoffer B."/>
            <person name="Schneider S."/>
            <person name="Klenk H.-P."/>
            <person name="Eisen J.A."/>
        </authorList>
    </citation>
    <scope>NUCLEOTIDE SEQUENCE [LARGE SCALE GENOMIC DNA]</scope>
    <source>
        <strain evidence="4">ATCC 700085 / DSM 6578 / Z-1203</strain>
    </source>
</reference>
<name>G0GCZ8_WINT7</name>
<keyword evidence="1 2" id="KW-0378">Hydrolase</keyword>
<gene>
    <name evidence="2" type="primary">folE2</name>
    <name evidence="3" type="ordered locus">Spith_1018</name>
</gene>
<proteinExistence type="inferred from homology"/>
<dbReference type="HAMAP" id="MF_01527_B">
    <property type="entry name" value="GTP_cyclohydrol_B"/>
    <property type="match status" value="1"/>
</dbReference>
<evidence type="ECO:0000256" key="1">
    <source>
        <dbReference type="ARBA" id="ARBA00022801"/>
    </source>
</evidence>